<gene>
    <name evidence="3" type="ORF">US86_C0002G0130</name>
</gene>
<evidence type="ECO:0000313" key="3">
    <source>
        <dbReference type="EMBL" id="KKQ67013.1"/>
    </source>
</evidence>
<dbReference type="Proteomes" id="UP000034235">
    <property type="component" value="Unassembled WGS sequence"/>
</dbReference>
<proteinExistence type="predicted"/>
<protein>
    <recommendedName>
        <fullName evidence="5">CbiN domain protein</fullName>
    </recommendedName>
</protein>
<keyword evidence="2" id="KW-0472">Membrane</keyword>
<reference evidence="3 4" key="1">
    <citation type="journal article" date="2015" name="Nature">
        <title>rRNA introns, odd ribosomes, and small enigmatic genomes across a large radiation of phyla.</title>
        <authorList>
            <person name="Brown C.T."/>
            <person name="Hug L.A."/>
            <person name="Thomas B.C."/>
            <person name="Sharon I."/>
            <person name="Castelle C.J."/>
            <person name="Singh A."/>
            <person name="Wilkins M.J."/>
            <person name="Williams K.H."/>
            <person name="Banfield J.F."/>
        </authorList>
    </citation>
    <scope>NUCLEOTIDE SEQUENCE [LARGE SCALE GENOMIC DNA]</scope>
</reference>
<dbReference type="Gene3D" id="2.40.50.120">
    <property type="match status" value="1"/>
</dbReference>
<feature type="region of interest" description="Disordered" evidence="1">
    <location>
        <begin position="136"/>
        <end position="157"/>
    </location>
</feature>
<feature type="compositionally biased region" description="Polar residues" evidence="1">
    <location>
        <begin position="139"/>
        <end position="149"/>
    </location>
</feature>
<organism evidence="3 4">
    <name type="scientific">Candidatus Daviesbacteria bacterium GW2011_GWA2_38_24</name>
    <dbReference type="NCBI Taxonomy" id="1618422"/>
    <lineage>
        <taxon>Bacteria</taxon>
        <taxon>Candidatus Daviesiibacteriota</taxon>
    </lineage>
</organism>
<keyword evidence="2" id="KW-1133">Transmembrane helix</keyword>
<evidence type="ECO:0000256" key="2">
    <source>
        <dbReference type="SAM" id="Phobius"/>
    </source>
</evidence>
<comment type="caution">
    <text evidence="3">The sequence shown here is derived from an EMBL/GenBank/DDBJ whole genome shotgun (WGS) entry which is preliminary data.</text>
</comment>
<evidence type="ECO:0008006" key="5">
    <source>
        <dbReference type="Google" id="ProtNLM"/>
    </source>
</evidence>
<dbReference type="AlphaFoldDB" id="A0A0G0JH54"/>
<dbReference type="EMBL" id="LBUP01000002">
    <property type="protein sequence ID" value="KKQ67013.1"/>
    <property type="molecule type" value="Genomic_DNA"/>
</dbReference>
<name>A0A0G0JH54_9BACT</name>
<keyword evidence="2" id="KW-0812">Transmembrane</keyword>
<sequence length="188" mass="20722">MIRFTTLLLVTVILFSVFLFSSKEVLASCAMPSTLSEYKEKADIVLLGKVTGSRGSYHNVSVLRYFKGHDGPSQVKVTGRVSEEPSVYTSVDFNLEEGKKYLLFLKTSEGFLKTSDCVGNREAGEALSEEEVKVLGTGVSPSGNTQDLNQQDRNEKENKNVQNNVFLGLSIGVGLLVVFSLFKRLKKI</sequence>
<evidence type="ECO:0000313" key="4">
    <source>
        <dbReference type="Proteomes" id="UP000034235"/>
    </source>
</evidence>
<dbReference type="InterPro" id="IPR008993">
    <property type="entry name" value="TIMP-like_OB-fold"/>
</dbReference>
<evidence type="ECO:0000256" key="1">
    <source>
        <dbReference type="SAM" id="MobiDB-lite"/>
    </source>
</evidence>
<feature type="transmembrane region" description="Helical" evidence="2">
    <location>
        <begin position="165"/>
        <end position="182"/>
    </location>
</feature>
<accession>A0A0G0JH54</accession>